<evidence type="ECO:0000313" key="1">
    <source>
        <dbReference type="EMBL" id="CCF36309.1"/>
    </source>
</evidence>
<dbReference type="HOGENOM" id="CLU_2637934_0_0_1"/>
<reference evidence="2" key="1">
    <citation type="journal article" date="2012" name="Nat. Genet.">
        <title>Lifestyle transitions in plant pathogenic Colletotrichum fungi deciphered by genome and transcriptome analyses.</title>
        <authorList>
            <person name="O'Connell R.J."/>
            <person name="Thon M.R."/>
            <person name="Hacquard S."/>
            <person name="Amyotte S.G."/>
            <person name="Kleemann J."/>
            <person name="Torres M.F."/>
            <person name="Damm U."/>
            <person name="Buiate E.A."/>
            <person name="Epstein L."/>
            <person name="Alkan N."/>
            <person name="Altmueller J."/>
            <person name="Alvarado-Balderrama L."/>
            <person name="Bauser C.A."/>
            <person name="Becker C."/>
            <person name="Birren B.W."/>
            <person name="Chen Z."/>
            <person name="Choi J."/>
            <person name="Crouch J.A."/>
            <person name="Duvick J.P."/>
            <person name="Farman M.A."/>
            <person name="Gan P."/>
            <person name="Heiman D."/>
            <person name="Henrissat B."/>
            <person name="Howard R.J."/>
            <person name="Kabbage M."/>
            <person name="Koch C."/>
            <person name="Kracher B."/>
            <person name="Kubo Y."/>
            <person name="Law A.D."/>
            <person name="Lebrun M.-H."/>
            <person name="Lee Y.-H."/>
            <person name="Miyara I."/>
            <person name="Moore N."/>
            <person name="Neumann U."/>
            <person name="Nordstroem K."/>
            <person name="Panaccione D.G."/>
            <person name="Panstruga R."/>
            <person name="Place M."/>
            <person name="Proctor R.H."/>
            <person name="Prusky D."/>
            <person name="Rech G."/>
            <person name="Reinhardt R."/>
            <person name="Rollins J.A."/>
            <person name="Rounsley S."/>
            <person name="Schardl C.L."/>
            <person name="Schwartz D.C."/>
            <person name="Shenoy N."/>
            <person name="Shirasu K."/>
            <person name="Sikhakolli U.R."/>
            <person name="Stueber K."/>
            <person name="Sukno S.A."/>
            <person name="Sweigard J.A."/>
            <person name="Takano Y."/>
            <person name="Takahara H."/>
            <person name="Trail F."/>
            <person name="van der Does H.C."/>
            <person name="Voll L.M."/>
            <person name="Will I."/>
            <person name="Young S."/>
            <person name="Zeng Q."/>
            <person name="Zhang J."/>
            <person name="Zhou S."/>
            <person name="Dickman M.B."/>
            <person name="Schulze-Lefert P."/>
            <person name="Ver Loren van Themaat E."/>
            <person name="Ma L.-J."/>
            <person name="Vaillancourt L.J."/>
        </authorList>
    </citation>
    <scope>NUCLEOTIDE SEQUENCE [LARGE SCALE GENOMIC DNA]</scope>
    <source>
        <strain evidence="2">IMI 349063</strain>
    </source>
</reference>
<evidence type="ECO:0000313" key="2">
    <source>
        <dbReference type="Proteomes" id="UP000007174"/>
    </source>
</evidence>
<accession>H1V7V7</accession>
<name>H1V7V7_COLHI</name>
<dbReference type="EMBL" id="CACQ02001922">
    <property type="protein sequence ID" value="CCF36309.1"/>
    <property type="molecule type" value="Genomic_DNA"/>
</dbReference>
<gene>
    <name evidence="1" type="ORF">CH063_07910</name>
</gene>
<sequence>MCSTRYFSIELGTKGHRPLPRVESLHHDMMQEDLCGLPWPCFGTCRSSAQQTECACGPKHSAPRSMTLAFRFAHPSP</sequence>
<dbReference type="Proteomes" id="UP000007174">
    <property type="component" value="Unassembled WGS sequence"/>
</dbReference>
<dbReference type="AlphaFoldDB" id="H1V7V7"/>
<protein>
    <submittedName>
        <fullName evidence="1">Uncharacterized protein</fullName>
    </submittedName>
</protein>
<organism evidence="1 2">
    <name type="scientific">Colletotrichum higginsianum (strain IMI 349063)</name>
    <name type="common">Crucifer anthracnose fungus</name>
    <dbReference type="NCBI Taxonomy" id="759273"/>
    <lineage>
        <taxon>Eukaryota</taxon>
        <taxon>Fungi</taxon>
        <taxon>Dikarya</taxon>
        <taxon>Ascomycota</taxon>
        <taxon>Pezizomycotina</taxon>
        <taxon>Sordariomycetes</taxon>
        <taxon>Hypocreomycetidae</taxon>
        <taxon>Glomerellales</taxon>
        <taxon>Glomerellaceae</taxon>
        <taxon>Colletotrichum</taxon>
        <taxon>Colletotrichum destructivum species complex</taxon>
    </lineage>
</organism>
<proteinExistence type="predicted"/>